<gene>
    <name evidence="1" type="ORF">g.41598</name>
</gene>
<protein>
    <submittedName>
        <fullName evidence="1">Uncharacterized protein</fullName>
    </submittedName>
</protein>
<name>A0A1B6EAJ4_9HEMI</name>
<accession>A0A1B6EAJ4</accession>
<evidence type="ECO:0000313" key="1">
    <source>
        <dbReference type="EMBL" id="JAS34949.1"/>
    </source>
</evidence>
<organism evidence="1">
    <name type="scientific">Clastoptera arizonana</name>
    <name type="common">Arizona spittle bug</name>
    <dbReference type="NCBI Taxonomy" id="38151"/>
    <lineage>
        <taxon>Eukaryota</taxon>
        <taxon>Metazoa</taxon>
        <taxon>Ecdysozoa</taxon>
        <taxon>Arthropoda</taxon>
        <taxon>Hexapoda</taxon>
        <taxon>Insecta</taxon>
        <taxon>Pterygota</taxon>
        <taxon>Neoptera</taxon>
        <taxon>Paraneoptera</taxon>
        <taxon>Hemiptera</taxon>
        <taxon>Auchenorrhyncha</taxon>
        <taxon>Cercopoidea</taxon>
        <taxon>Clastopteridae</taxon>
        <taxon>Clastoptera</taxon>
    </lineage>
</organism>
<dbReference type="EMBL" id="GEDC01002349">
    <property type="protein sequence ID" value="JAS34949.1"/>
    <property type="molecule type" value="Transcribed_RNA"/>
</dbReference>
<sequence>MENVRSHGSTVHSLGRELIQRIVECCDQEAQDKTLLVSINKATNRAAKYCKVSQRTIKRIRKEGKLTTTGEKLSTPDKKRKRPDSLNAVVDDFDRRVILDVVRDSYINKKIFPTCGKMLPVLRKRIQFKWGEWTLRRILKEMGFKCKKCKSKKEDFSGKGRYCKLEMYIPSKNKKVQG</sequence>
<reference evidence="1" key="1">
    <citation type="submission" date="2015-12" db="EMBL/GenBank/DDBJ databases">
        <title>De novo transcriptome assembly of four potential Pierce s Disease insect vectors from Arizona vineyards.</title>
        <authorList>
            <person name="Tassone E.E."/>
        </authorList>
    </citation>
    <scope>NUCLEOTIDE SEQUENCE</scope>
</reference>
<proteinExistence type="predicted"/>
<dbReference type="AlphaFoldDB" id="A0A1B6EAJ4"/>